<accession>A0ABZ0S640</accession>
<dbReference type="RefSeq" id="WP_328986524.1">
    <property type="nucleotide sequence ID" value="NZ_CP121472.1"/>
</dbReference>
<evidence type="ECO:0000313" key="2">
    <source>
        <dbReference type="Proteomes" id="UP001432180"/>
    </source>
</evidence>
<dbReference type="SUPFAM" id="SSF102405">
    <property type="entry name" value="MCP/YpsA-like"/>
    <property type="match status" value="1"/>
</dbReference>
<proteinExistence type="predicted"/>
<dbReference type="InterPro" id="IPR024755">
    <property type="entry name" value="cpYpsA"/>
</dbReference>
<dbReference type="Pfam" id="PF12694">
    <property type="entry name" value="cpYpsA"/>
    <property type="match status" value="1"/>
</dbReference>
<reference evidence="1 2" key="1">
    <citation type="journal article" date="2023" name="Microorganisms">
        <title>Thiorhodovibrio frisius and Trv. litoralis spp. nov., Two Novel Members from a Clade of Fastidious Purple Sulfur Bacteria That Exhibit Unique Red-Shifted Light-Harvesting Capabilities.</title>
        <authorList>
            <person name="Methner A."/>
            <person name="Kuzyk S.B."/>
            <person name="Petersen J."/>
            <person name="Bauer S."/>
            <person name="Brinkmann H."/>
            <person name="Sichau K."/>
            <person name="Wanner G."/>
            <person name="Wolf J."/>
            <person name="Neumann-Schaal M."/>
            <person name="Henke P."/>
            <person name="Tank M."/>
            <person name="Sproer C."/>
            <person name="Bunk B."/>
            <person name="Overmann J."/>
        </authorList>
    </citation>
    <scope>NUCLEOTIDE SEQUENCE [LARGE SCALE GENOMIC DNA]</scope>
    <source>
        <strain evidence="1 2">DSM 6702</strain>
    </source>
</reference>
<name>A0ABZ0S640_9GAMM</name>
<dbReference type="Gene3D" id="3.40.50.450">
    <property type="match status" value="1"/>
</dbReference>
<sequence>MSILHKIVSGGQTGVDRAALDVALALGVNAGGWCPDGRLAEDGRIPGRYPVIPLPGAGYRQRTKRNVADSDGTVIIYFGSPSGGTEQTLLCSIQMQKPYLLIDATELSVARASDKLARFIREVGIGVLNVAGPRASGAPEAYSYTYRLLESLLGYRA</sequence>
<evidence type="ECO:0000313" key="1">
    <source>
        <dbReference type="EMBL" id="WPL15975.1"/>
    </source>
</evidence>
<keyword evidence="2" id="KW-1185">Reference proteome</keyword>
<dbReference type="EMBL" id="CP121472">
    <property type="protein sequence ID" value="WPL15975.1"/>
    <property type="molecule type" value="Genomic_DNA"/>
</dbReference>
<protein>
    <submittedName>
        <fullName evidence="1">Molybdenum carrier</fullName>
    </submittedName>
</protein>
<organism evidence="1 2">
    <name type="scientific">Thiorhodovibrio winogradskyi</name>
    <dbReference type="NCBI Taxonomy" id="77007"/>
    <lineage>
        <taxon>Bacteria</taxon>
        <taxon>Pseudomonadati</taxon>
        <taxon>Pseudomonadota</taxon>
        <taxon>Gammaproteobacteria</taxon>
        <taxon>Chromatiales</taxon>
        <taxon>Chromatiaceae</taxon>
        <taxon>Thiorhodovibrio</taxon>
    </lineage>
</organism>
<dbReference type="Proteomes" id="UP001432180">
    <property type="component" value="Chromosome"/>
</dbReference>
<gene>
    <name evidence="1" type="ORF">Thiowin_00905</name>
</gene>